<dbReference type="KEGG" id="smt:Smal_2011"/>
<dbReference type="InterPro" id="IPR050189">
    <property type="entry name" value="MFS_Efflux_Transporters"/>
</dbReference>
<name>B4SJG0_STRM5</name>
<dbReference type="Gene3D" id="1.20.1250.20">
    <property type="entry name" value="MFS general substrate transporter like domains"/>
    <property type="match status" value="1"/>
</dbReference>
<comment type="subcellular location">
    <subcellularLocation>
        <location evidence="1">Cell membrane</location>
        <topology evidence="1">Multi-pass membrane protein</topology>
    </subcellularLocation>
</comment>
<evidence type="ECO:0000256" key="2">
    <source>
        <dbReference type="ARBA" id="ARBA00022475"/>
    </source>
</evidence>
<evidence type="ECO:0000256" key="3">
    <source>
        <dbReference type="ARBA" id="ARBA00022692"/>
    </source>
</evidence>
<feature type="transmembrane region" description="Helical" evidence="6">
    <location>
        <begin position="151"/>
        <end position="177"/>
    </location>
</feature>
<feature type="transmembrane region" description="Helical" evidence="6">
    <location>
        <begin position="66"/>
        <end position="85"/>
    </location>
</feature>
<feature type="transmembrane region" description="Helical" evidence="6">
    <location>
        <begin position="314"/>
        <end position="336"/>
    </location>
</feature>
<dbReference type="AlphaFoldDB" id="B4SJG0"/>
<evidence type="ECO:0000256" key="4">
    <source>
        <dbReference type="ARBA" id="ARBA00022989"/>
    </source>
</evidence>
<feature type="transmembrane region" description="Helical" evidence="6">
    <location>
        <begin position="92"/>
        <end position="111"/>
    </location>
</feature>
<dbReference type="PROSITE" id="PS50850">
    <property type="entry name" value="MFS"/>
    <property type="match status" value="1"/>
</dbReference>
<dbReference type="PANTHER" id="PTHR43124">
    <property type="entry name" value="PURINE EFFLUX PUMP PBUE"/>
    <property type="match status" value="1"/>
</dbReference>
<evidence type="ECO:0000256" key="5">
    <source>
        <dbReference type="ARBA" id="ARBA00023136"/>
    </source>
</evidence>
<gene>
    <name evidence="8" type="ordered locus">Smal_2011</name>
</gene>
<evidence type="ECO:0000256" key="6">
    <source>
        <dbReference type="SAM" id="Phobius"/>
    </source>
</evidence>
<dbReference type="GO" id="GO:0005886">
    <property type="term" value="C:plasma membrane"/>
    <property type="evidence" value="ECO:0007669"/>
    <property type="project" value="UniProtKB-SubCell"/>
</dbReference>
<proteinExistence type="predicted"/>
<dbReference type="EMBL" id="CP001111">
    <property type="protein sequence ID" value="ACF51715.1"/>
    <property type="molecule type" value="Genomic_DNA"/>
</dbReference>
<dbReference type="RefSeq" id="WP_012511073.1">
    <property type="nucleotide sequence ID" value="NC_011071.1"/>
</dbReference>
<keyword evidence="4 6" id="KW-1133">Transmembrane helix</keyword>
<feature type="transmembrane region" description="Helical" evidence="6">
    <location>
        <begin position="257"/>
        <end position="278"/>
    </location>
</feature>
<evidence type="ECO:0000259" key="7">
    <source>
        <dbReference type="PROSITE" id="PS50850"/>
    </source>
</evidence>
<dbReference type="Pfam" id="PF07690">
    <property type="entry name" value="MFS_1"/>
    <property type="match status" value="1"/>
</dbReference>
<dbReference type="OrthoDB" id="9812189at2"/>
<feature type="transmembrane region" description="Helical" evidence="6">
    <location>
        <begin position="290"/>
        <end position="308"/>
    </location>
</feature>
<feature type="domain" description="Major facilitator superfamily (MFS) profile" evidence="7">
    <location>
        <begin position="27"/>
        <end position="400"/>
    </location>
</feature>
<evidence type="ECO:0000313" key="9">
    <source>
        <dbReference type="Proteomes" id="UP000001867"/>
    </source>
</evidence>
<dbReference type="CDD" id="cd17324">
    <property type="entry name" value="MFS_NepI_like"/>
    <property type="match status" value="1"/>
</dbReference>
<keyword evidence="3 6" id="KW-0812">Transmembrane</keyword>
<feature type="transmembrane region" description="Helical" evidence="6">
    <location>
        <begin position="25"/>
        <end position="46"/>
    </location>
</feature>
<organism evidence="8 9">
    <name type="scientific">Stenotrophomonas maltophilia (strain R551-3)</name>
    <dbReference type="NCBI Taxonomy" id="391008"/>
    <lineage>
        <taxon>Bacteria</taxon>
        <taxon>Pseudomonadati</taxon>
        <taxon>Pseudomonadota</taxon>
        <taxon>Gammaproteobacteria</taxon>
        <taxon>Lysobacterales</taxon>
        <taxon>Lysobacteraceae</taxon>
        <taxon>Stenotrophomonas</taxon>
        <taxon>Stenotrophomonas maltophilia group</taxon>
    </lineage>
</organism>
<dbReference type="Proteomes" id="UP000001867">
    <property type="component" value="Chromosome"/>
</dbReference>
<dbReference type="InterPro" id="IPR020846">
    <property type="entry name" value="MFS_dom"/>
</dbReference>
<evidence type="ECO:0000313" key="8">
    <source>
        <dbReference type="EMBL" id="ACF51715.1"/>
    </source>
</evidence>
<dbReference type="STRING" id="391008.Smal_2011"/>
<feature type="transmembrane region" description="Helical" evidence="6">
    <location>
        <begin position="117"/>
        <end position="139"/>
    </location>
</feature>
<feature type="transmembrane region" description="Helical" evidence="6">
    <location>
        <begin position="375"/>
        <end position="397"/>
    </location>
</feature>
<dbReference type="InterPro" id="IPR011701">
    <property type="entry name" value="MFS"/>
</dbReference>
<dbReference type="PANTHER" id="PTHR43124:SF5">
    <property type="entry name" value="PURINE RIBONUCLEOSIDE EFFLUX PUMP NEPI"/>
    <property type="match status" value="1"/>
</dbReference>
<dbReference type="SUPFAM" id="SSF103473">
    <property type="entry name" value="MFS general substrate transporter"/>
    <property type="match status" value="1"/>
</dbReference>
<reference evidence="8 9" key="1">
    <citation type="submission" date="2008-06" db="EMBL/GenBank/DDBJ databases">
        <title>Complete sequence of Stenotrophomonas maltophilia R551-3.</title>
        <authorList>
            <consortium name="US DOE Joint Genome Institute"/>
            <person name="Lucas S."/>
            <person name="Copeland A."/>
            <person name="Lapidus A."/>
            <person name="Glavina del Rio T."/>
            <person name="Dalin E."/>
            <person name="Tice H."/>
            <person name="Pitluck S."/>
            <person name="Chain P."/>
            <person name="Malfatti S."/>
            <person name="Shin M."/>
            <person name="Vergez L."/>
            <person name="Lang D."/>
            <person name="Schmutz J."/>
            <person name="Larimer F."/>
            <person name="Land M."/>
            <person name="Hauser L."/>
            <person name="Kyrpides N."/>
            <person name="Mikhailova N."/>
            <person name="Taghavi S."/>
            <person name="Monchy S."/>
            <person name="Newman L."/>
            <person name="Vangronsveld J."/>
            <person name="van der Lelie D."/>
            <person name="Richardson P."/>
        </authorList>
    </citation>
    <scope>NUCLEOTIDE SEQUENCE [LARGE SCALE GENOMIC DNA]</scope>
    <source>
        <strain evidence="8 9">R551-3</strain>
    </source>
</reference>
<dbReference type="eggNOG" id="COG2814">
    <property type="taxonomic scope" value="Bacteria"/>
</dbReference>
<accession>B4SJG0</accession>
<keyword evidence="2" id="KW-1003">Cell membrane</keyword>
<keyword evidence="5 6" id="KW-0472">Membrane</keyword>
<dbReference type="HOGENOM" id="CLU_001265_61_1_6"/>
<feature type="transmembrane region" description="Helical" evidence="6">
    <location>
        <begin position="224"/>
        <end position="245"/>
    </location>
</feature>
<protein>
    <submittedName>
        <fullName evidence="8">Major facilitator superfamily MFS_1</fullName>
    </submittedName>
</protein>
<evidence type="ECO:0000256" key="1">
    <source>
        <dbReference type="ARBA" id="ARBA00004651"/>
    </source>
</evidence>
<dbReference type="GO" id="GO:0022857">
    <property type="term" value="F:transmembrane transporter activity"/>
    <property type="evidence" value="ECO:0007669"/>
    <property type="project" value="InterPro"/>
</dbReference>
<dbReference type="InterPro" id="IPR036259">
    <property type="entry name" value="MFS_trans_sf"/>
</dbReference>
<sequence length="409" mass="42509" precursor="true">MSSLNLPPAGAGTAAPARSATPREWGAVLALTLGAFALVASEFMPISLLTPIATDLRVSEGQAGQAIAVSGAFALVTSLLVSPLAGQLDRKWLLLGLTTAMILSGTLAALAPSFPVFMLGRALIGVAIGGFWAMSAATAMRLVPSHQVPRALAIVNGGNALATVIAAPMGSYFGAIIGWRGAFFSLVPVAVVALLWKIAALPSMKATAGRTSWNVFALLKRPPVAWGMVGVSLFFMGQFSLFTYLRPFVEGTLHVSPSTLSLLLLLMGAAGLAGTLLIEPFVHKALFRTLVLLPALMAVVAVCMILIGNTLPRVAVLFALWGLLGTSAPVAWWSWLARTLPDDGEAGGGLMVAVVQMAIAICATVGGVLLDHQGYRATFWFSAVLLLGSVVTSCIAARSAQHHRLPVHS</sequence>
<feature type="transmembrane region" description="Helical" evidence="6">
    <location>
        <begin position="348"/>
        <end position="369"/>
    </location>
</feature>
<feature type="transmembrane region" description="Helical" evidence="6">
    <location>
        <begin position="183"/>
        <end position="203"/>
    </location>
</feature>